<accession>A0RV37</accession>
<protein>
    <submittedName>
        <fullName evidence="2">Uncharacterized protein</fullName>
    </submittedName>
</protein>
<evidence type="ECO:0000313" key="3">
    <source>
        <dbReference type="Proteomes" id="UP000000758"/>
    </source>
</evidence>
<proteinExistence type="predicted"/>
<sequence length="313" mass="35273">MLVEKTQTVPPVSKKKVEDRQAELGKQSGLLTRNLAETILDTPAIRGMQGVIDAQDALIKKLNDLNKILMGNSSMPAAGTIHGEMDAPVKDSWKRAVRHSGAIADKQVTRTNIKGRVARVLFNAPRGKLTKYGVAKRAESGYPWVKTILQRLEGDGIIRGTQVIDFRGLMKWWRLHQPSPKYRDYLMRRPLKALDTKLDYALTSYYAEDKIQGYLFTSSLELHIRESDKRFWHELVMKKGASAGKGDVRLISGDEHVFYGSFMVDGVRLASIPQIMLDLYDLGGAAHEAADMIMEKWEKEATVTEPRPPHYPQ</sequence>
<dbReference type="KEGG" id="csy:CENSYa_0571"/>
<dbReference type="Proteomes" id="UP000000758">
    <property type="component" value="Chromosome"/>
</dbReference>
<feature type="compositionally biased region" description="Polar residues" evidence="1">
    <location>
        <begin position="1"/>
        <end position="10"/>
    </location>
</feature>
<dbReference type="AlphaFoldDB" id="A0RV37"/>
<keyword evidence="3" id="KW-1185">Reference proteome</keyword>
<name>A0RV37_CENSY</name>
<dbReference type="EMBL" id="DP000238">
    <property type="protein sequence ID" value="ABK77204.1"/>
    <property type="molecule type" value="Genomic_DNA"/>
</dbReference>
<dbReference type="EnsemblBacteria" id="ABK77204">
    <property type="protein sequence ID" value="ABK77204"/>
    <property type="gene ID" value="CENSYa_0571"/>
</dbReference>
<gene>
    <name evidence="2" type="ordered locus">CENSYa_0571</name>
</gene>
<evidence type="ECO:0000256" key="1">
    <source>
        <dbReference type="SAM" id="MobiDB-lite"/>
    </source>
</evidence>
<organism evidence="2 3">
    <name type="scientific">Cenarchaeum symbiosum (strain A)</name>
    <dbReference type="NCBI Taxonomy" id="414004"/>
    <lineage>
        <taxon>Archaea</taxon>
        <taxon>Nitrososphaerota</taxon>
        <taxon>Candidatus Cenarchaeales</taxon>
        <taxon>Candidatus Cenarchaeaceae</taxon>
        <taxon>Candidatus Cenarchaeum</taxon>
    </lineage>
</organism>
<dbReference type="HOGENOM" id="CLU_887403_0_0_2"/>
<evidence type="ECO:0000313" key="2">
    <source>
        <dbReference type="EMBL" id="ABK77204.1"/>
    </source>
</evidence>
<reference evidence="2 3" key="1">
    <citation type="journal article" date="2006" name="Proc. Natl. Acad. Sci. U.S.A.">
        <title>Genomic analysis of the uncultivated marine crenarchaeote Cenarchaeum symbiosum.</title>
        <authorList>
            <person name="Hallam S.J."/>
            <person name="Konstantinidis K.T."/>
            <person name="Putnam N."/>
            <person name="Schleper C."/>
            <person name="Watanabe Y."/>
            <person name="Sugahara J."/>
            <person name="Preston C."/>
            <person name="de la Torre J."/>
            <person name="Richardson P.M."/>
            <person name="DeLong E.F."/>
        </authorList>
    </citation>
    <scope>NUCLEOTIDE SEQUENCE [LARGE SCALE GENOMIC DNA]</scope>
    <source>
        <strain evidence="3">A</strain>
    </source>
</reference>
<feature type="region of interest" description="Disordered" evidence="1">
    <location>
        <begin position="1"/>
        <end position="21"/>
    </location>
</feature>